<feature type="region of interest" description="Disordered" evidence="12">
    <location>
        <begin position="294"/>
        <end position="374"/>
    </location>
</feature>
<keyword evidence="7" id="KW-0832">Ubl conjugation</keyword>
<keyword evidence="10" id="KW-0539">Nucleus</keyword>
<dbReference type="PROSITE" id="PS50157">
    <property type="entry name" value="ZINC_FINGER_C2H2_2"/>
    <property type="match status" value="6"/>
</dbReference>
<comment type="subcellular location">
    <subcellularLocation>
        <location evidence="1">Nucleus</location>
    </subcellularLocation>
</comment>
<dbReference type="InterPro" id="IPR013087">
    <property type="entry name" value="Znf_C2H2_type"/>
</dbReference>
<keyword evidence="4" id="KW-0677">Repeat</keyword>
<dbReference type="Gene3D" id="3.30.160.60">
    <property type="entry name" value="Classic Zinc Finger"/>
    <property type="match status" value="4"/>
</dbReference>
<feature type="region of interest" description="Disordered" evidence="12">
    <location>
        <begin position="251"/>
        <end position="276"/>
    </location>
</feature>
<dbReference type="PROSITE" id="PS00028">
    <property type="entry name" value="ZINC_FINGER_C2H2_1"/>
    <property type="match status" value="6"/>
</dbReference>
<keyword evidence="8" id="KW-0805">Transcription regulation</keyword>
<dbReference type="AlphaFoldDB" id="A0A8T2MKY3"/>
<dbReference type="SMART" id="SM00355">
    <property type="entry name" value="ZnF_C2H2"/>
    <property type="match status" value="6"/>
</dbReference>
<dbReference type="GO" id="GO:0008270">
    <property type="term" value="F:zinc ion binding"/>
    <property type="evidence" value="ECO:0007669"/>
    <property type="project" value="UniProtKB-KW"/>
</dbReference>
<dbReference type="Proteomes" id="UP000824540">
    <property type="component" value="Unassembled WGS sequence"/>
</dbReference>
<dbReference type="InterPro" id="IPR051497">
    <property type="entry name" value="Dev/Hematopoietic_TF"/>
</dbReference>
<dbReference type="Pfam" id="PF00096">
    <property type="entry name" value="zf-C2H2"/>
    <property type="match status" value="3"/>
</dbReference>
<evidence type="ECO:0000256" key="9">
    <source>
        <dbReference type="ARBA" id="ARBA00023163"/>
    </source>
</evidence>
<evidence type="ECO:0000313" key="14">
    <source>
        <dbReference type="EMBL" id="KAG9328246.1"/>
    </source>
</evidence>
<reference evidence="14" key="1">
    <citation type="thesis" date="2021" institute="BYU ScholarsArchive" country="Provo, UT, USA">
        <title>Applications of and Algorithms for Genome Assembly and Genomic Analyses with an Emphasis on Marine Teleosts.</title>
        <authorList>
            <person name="Pickett B.D."/>
        </authorList>
    </citation>
    <scope>NUCLEOTIDE SEQUENCE</scope>
    <source>
        <strain evidence="14">HI-2016</strain>
    </source>
</reference>
<dbReference type="GO" id="GO:0045944">
    <property type="term" value="P:positive regulation of transcription by RNA polymerase II"/>
    <property type="evidence" value="ECO:0007669"/>
    <property type="project" value="TreeGrafter"/>
</dbReference>
<evidence type="ECO:0000313" key="15">
    <source>
        <dbReference type="Proteomes" id="UP000824540"/>
    </source>
</evidence>
<dbReference type="FunFam" id="3.30.160.60:FF:000055">
    <property type="entry name" value="B-cell lymphoma/leukemia 11A isoform X1"/>
    <property type="match status" value="1"/>
</dbReference>
<evidence type="ECO:0000259" key="13">
    <source>
        <dbReference type="PROSITE" id="PS50157"/>
    </source>
</evidence>
<feature type="domain" description="C2H2-type" evidence="13">
    <location>
        <begin position="136"/>
        <end position="160"/>
    </location>
</feature>
<feature type="domain" description="C2H2-type" evidence="13">
    <location>
        <begin position="207"/>
        <end position="234"/>
    </location>
</feature>
<keyword evidence="6" id="KW-0862">Zinc</keyword>
<dbReference type="GO" id="GO:0003700">
    <property type="term" value="F:DNA-binding transcription factor activity"/>
    <property type="evidence" value="ECO:0007669"/>
    <property type="project" value="TreeGrafter"/>
</dbReference>
<dbReference type="GO" id="GO:0005634">
    <property type="term" value="C:nucleus"/>
    <property type="evidence" value="ECO:0007669"/>
    <property type="project" value="UniProtKB-SubCell"/>
</dbReference>
<organism evidence="14 15">
    <name type="scientific">Albula glossodonta</name>
    <name type="common">roundjaw bonefish</name>
    <dbReference type="NCBI Taxonomy" id="121402"/>
    <lineage>
        <taxon>Eukaryota</taxon>
        <taxon>Metazoa</taxon>
        <taxon>Chordata</taxon>
        <taxon>Craniata</taxon>
        <taxon>Vertebrata</taxon>
        <taxon>Euteleostomi</taxon>
        <taxon>Actinopterygii</taxon>
        <taxon>Neopterygii</taxon>
        <taxon>Teleostei</taxon>
        <taxon>Albuliformes</taxon>
        <taxon>Albulidae</taxon>
        <taxon>Albula</taxon>
    </lineage>
</organism>
<keyword evidence="3" id="KW-0479">Metal-binding</keyword>
<feature type="region of interest" description="Disordered" evidence="12">
    <location>
        <begin position="170"/>
        <end position="199"/>
    </location>
</feature>
<keyword evidence="5 11" id="KW-0863">Zinc-finger</keyword>
<evidence type="ECO:0000256" key="4">
    <source>
        <dbReference type="ARBA" id="ARBA00022737"/>
    </source>
</evidence>
<evidence type="ECO:0000256" key="1">
    <source>
        <dbReference type="ARBA" id="ARBA00004123"/>
    </source>
</evidence>
<dbReference type="EMBL" id="JAFBMS010002496">
    <property type="protein sequence ID" value="KAG9328246.1"/>
    <property type="molecule type" value="Genomic_DNA"/>
</dbReference>
<keyword evidence="2" id="KW-1017">Isopeptide bond</keyword>
<feature type="domain" description="C2H2-type" evidence="13">
    <location>
        <begin position="235"/>
        <end position="262"/>
    </location>
</feature>
<dbReference type="InterPro" id="IPR057448">
    <property type="entry name" value="BCL-11A_Znf_CCHC"/>
</dbReference>
<evidence type="ECO:0000256" key="8">
    <source>
        <dbReference type="ARBA" id="ARBA00023015"/>
    </source>
</evidence>
<evidence type="ECO:0000256" key="2">
    <source>
        <dbReference type="ARBA" id="ARBA00022499"/>
    </source>
</evidence>
<dbReference type="Pfam" id="PF25491">
    <property type="entry name" value="CCHC_BCL-11A"/>
    <property type="match status" value="1"/>
</dbReference>
<proteinExistence type="predicted"/>
<evidence type="ECO:0000256" key="12">
    <source>
        <dbReference type="SAM" id="MobiDB-lite"/>
    </source>
</evidence>
<dbReference type="GO" id="GO:0000978">
    <property type="term" value="F:RNA polymerase II cis-regulatory region sequence-specific DNA binding"/>
    <property type="evidence" value="ECO:0007669"/>
    <property type="project" value="TreeGrafter"/>
</dbReference>
<dbReference type="SUPFAM" id="SSF57667">
    <property type="entry name" value="beta-beta-alpha zinc fingers"/>
    <property type="match status" value="2"/>
</dbReference>
<evidence type="ECO:0000256" key="6">
    <source>
        <dbReference type="ARBA" id="ARBA00022833"/>
    </source>
</evidence>
<comment type="caution">
    <text evidence="14">The sequence shown here is derived from an EMBL/GenBank/DDBJ whole genome shotgun (WGS) entry which is preliminary data.</text>
</comment>
<name>A0A8T2MKY3_9TELE</name>
<sequence>MSRRKLGSRPQHLSVGQGDLKPADVTMAILLESAAQSEVGSESGDLLTCGQCGHTLPLAQILTFIQHKLGGCSPAPQPQTPPLPANGMLRRLTTTNRRAGVRHMGLRGMIGRTWREASSVMTSQRYTAVVEEPSCFTCQVCACVFHSAWSLLQHAQLTHSVSICLEEGTRGRERRPAGEPQLHRALSCQDSQPAGGASPALSRQMGFSCELCGEVLQSLGGLAAHRLTHAGERPYCCGICDKTFTKSSQLTSHMNTHSHTQGRGQAGPGSVPGEGEAAEGELVFKARLFQEVPTDNPSSWGCSPRQAPGGRNGLLGRFQPQGEVQAGEGDPSSCSRPFGGAMEGEETGGRGGGGNPKNPGRREAGFPPGGGASVKKEESCEFCGKRFHNSSNLTVHRRSHTGERPYHCGLCSYACAQSSKLTRHMKTHGARSAHGSRATFTCHLCHAPFTIYATLEKHLKKSHGVSPAHSSHCGPGAAIHSGQDSQLMMWRVIFHILRC</sequence>
<feature type="domain" description="C2H2-type" evidence="13">
    <location>
        <begin position="440"/>
        <end position="463"/>
    </location>
</feature>
<keyword evidence="9" id="KW-0804">Transcription</keyword>
<dbReference type="FunFam" id="3.30.160.60:FF:000046">
    <property type="entry name" value="Putative B-cell lymphoma/leukemia 11A"/>
    <property type="match status" value="1"/>
</dbReference>
<evidence type="ECO:0000256" key="5">
    <source>
        <dbReference type="ARBA" id="ARBA00022771"/>
    </source>
</evidence>
<protein>
    <recommendedName>
        <fullName evidence="13">C2H2-type domain-containing protein</fullName>
    </recommendedName>
</protein>
<dbReference type="FunFam" id="3.30.160.60:FF:000065">
    <property type="entry name" value="B-cell CLL/lymphoma 6, member B"/>
    <property type="match status" value="1"/>
</dbReference>
<evidence type="ECO:0000256" key="7">
    <source>
        <dbReference type="ARBA" id="ARBA00022843"/>
    </source>
</evidence>
<dbReference type="InterPro" id="IPR036236">
    <property type="entry name" value="Znf_C2H2_sf"/>
</dbReference>
<gene>
    <name evidence="14" type="ORF">JZ751_015564</name>
</gene>
<feature type="domain" description="C2H2-type" evidence="13">
    <location>
        <begin position="406"/>
        <end position="433"/>
    </location>
</feature>
<evidence type="ECO:0000256" key="3">
    <source>
        <dbReference type="ARBA" id="ARBA00022723"/>
    </source>
</evidence>
<keyword evidence="15" id="KW-1185">Reference proteome</keyword>
<dbReference type="OrthoDB" id="10046198at2759"/>
<feature type="compositionally biased region" description="Polar residues" evidence="12">
    <location>
        <begin position="251"/>
        <end position="263"/>
    </location>
</feature>
<dbReference type="PANTHER" id="PTHR45993:SF8">
    <property type="entry name" value="ZINC FINGER PROTEIN 296"/>
    <property type="match status" value="1"/>
</dbReference>
<evidence type="ECO:0000256" key="11">
    <source>
        <dbReference type="PROSITE-ProRule" id="PRU00042"/>
    </source>
</evidence>
<accession>A0A8T2MKY3</accession>
<dbReference type="PANTHER" id="PTHR45993">
    <property type="entry name" value="B-CELL LYMPHOMA/LEUKEMIA 11"/>
    <property type="match status" value="1"/>
</dbReference>
<evidence type="ECO:0000256" key="10">
    <source>
        <dbReference type="ARBA" id="ARBA00023242"/>
    </source>
</evidence>
<feature type="domain" description="C2H2-type" evidence="13">
    <location>
        <begin position="378"/>
        <end position="405"/>
    </location>
</feature>